<feature type="transmembrane region" description="Helical" evidence="1">
    <location>
        <begin position="98"/>
        <end position="114"/>
    </location>
</feature>
<keyword evidence="1" id="KW-0812">Transmembrane</keyword>
<organism evidence="2 3">
    <name type="scientific">Discostella pseudostelligera</name>
    <dbReference type="NCBI Taxonomy" id="259834"/>
    <lineage>
        <taxon>Eukaryota</taxon>
        <taxon>Sar</taxon>
        <taxon>Stramenopiles</taxon>
        <taxon>Ochrophyta</taxon>
        <taxon>Bacillariophyta</taxon>
        <taxon>Coscinodiscophyceae</taxon>
        <taxon>Thalassiosirophycidae</taxon>
        <taxon>Stephanodiscales</taxon>
        <taxon>Stephanodiscaceae</taxon>
        <taxon>Discostella</taxon>
    </lineage>
</organism>
<keyword evidence="1" id="KW-1133">Transmembrane helix</keyword>
<feature type="transmembrane region" description="Helical" evidence="1">
    <location>
        <begin position="53"/>
        <end position="77"/>
    </location>
</feature>
<gene>
    <name evidence="2" type="ORF">ACHAWU_003647</name>
</gene>
<accession>A0ABD3MDN9</accession>
<name>A0ABD3MDN9_9STRA</name>
<evidence type="ECO:0000256" key="1">
    <source>
        <dbReference type="SAM" id="Phobius"/>
    </source>
</evidence>
<sequence>MGGRSNVDNSSSNPIHSFSHASGVGNSVGGGGGGLNSVLVSKLGLLTHPLTPMYTNIVSALLTIVYVKTILEIAAYVRSKQTTSSVVSGSGGVEWSRKFVHFAACSYVLFWPLFDASHWGWRLNVTVPVVMSLRLLYKGAILNDPEDEDVRTMSRTSSPSELLYGPLQMTLIMCYVGLTKFMTPAGILIMASLVGDGVAAIVGMQYGRHIYKVPLGSEKSIEGTIGCAIGTIGGMWFYSYMCGIELMDSALGGGGGWKAYLAYGCLSAAVEATALRNWDNLLLAMTMELAFINNDVES</sequence>
<proteinExistence type="predicted"/>
<reference evidence="2 3" key="1">
    <citation type="submission" date="2024-10" db="EMBL/GenBank/DDBJ databases">
        <title>Updated reference genomes for cyclostephanoid diatoms.</title>
        <authorList>
            <person name="Roberts W.R."/>
            <person name="Alverson A.J."/>
        </authorList>
    </citation>
    <scope>NUCLEOTIDE SEQUENCE [LARGE SCALE GENOMIC DNA]</scope>
    <source>
        <strain evidence="2 3">AJA232-27</strain>
    </source>
</reference>
<dbReference type="AlphaFoldDB" id="A0ABD3MDN9"/>
<dbReference type="PANTHER" id="PTHR31303:SF1">
    <property type="entry name" value="CTP-DEPENDENT DIACYLGLYCEROL KINASE 1"/>
    <property type="match status" value="1"/>
</dbReference>
<keyword evidence="1" id="KW-0472">Membrane</keyword>
<comment type="caution">
    <text evidence="2">The sequence shown here is derived from an EMBL/GenBank/DDBJ whole genome shotgun (WGS) entry which is preliminary data.</text>
</comment>
<evidence type="ECO:0008006" key="4">
    <source>
        <dbReference type="Google" id="ProtNLM"/>
    </source>
</evidence>
<evidence type="ECO:0000313" key="2">
    <source>
        <dbReference type="EMBL" id="KAL3760739.1"/>
    </source>
</evidence>
<feature type="transmembrane region" description="Helical" evidence="1">
    <location>
        <begin position="184"/>
        <end position="202"/>
    </location>
</feature>
<evidence type="ECO:0000313" key="3">
    <source>
        <dbReference type="Proteomes" id="UP001530293"/>
    </source>
</evidence>
<protein>
    <recommendedName>
        <fullName evidence="4">Dolichol kinase</fullName>
    </recommendedName>
</protein>
<dbReference type="EMBL" id="JALLBG020000172">
    <property type="protein sequence ID" value="KAL3760739.1"/>
    <property type="molecule type" value="Genomic_DNA"/>
</dbReference>
<dbReference type="Proteomes" id="UP001530293">
    <property type="component" value="Unassembled WGS sequence"/>
</dbReference>
<dbReference type="PANTHER" id="PTHR31303">
    <property type="entry name" value="CTP-DEPENDENT DIACYLGLYCEROL KINASE 1"/>
    <property type="match status" value="1"/>
</dbReference>
<keyword evidence="3" id="KW-1185">Reference proteome</keyword>
<dbReference type="InterPro" id="IPR037997">
    <property type="entry name" value="Dgk1-like"/>
</dbReference>